<evidence type="ECO:0000313" key="1">
    <source>
        <dbReference type="EMBL" id="EEA86330.1"/>
    </source>
</evidence>
<dbReference type="InterPro" id="IPR012505">
    <property type="entry name" value="YbbR"/>
</dbReference>
<dbReference type="Pfam" id="PF07949">
    <property type="entry name" value="YbbR"/>
    <property type="match status" value="2"/>
</dbReference>
<name>B6FVV7_PEPHT</name>
<accession>B6FVV7</accession>
<evidence type="ECO:0000313" key="2">
    <source>
        <dbReference type="Proteomes" id="UP000003178"/>
    </source>
</evidence>
<dbReference type="Gene3D" id="2.170.120.30">
    <property type="match status" value="1"/>
</dbReference>
<reference evidence="1 2" key="1">
    <citation type="submission" date="2008-09" db="EMBL/GenBank/DDBJ databases">
        <authorList>
            <person name="Fulton L."/>
            <person name="Clifton S."/>
            <person name="Fulton B."/>
            <person name="Xu J."/>
            <person name="Minx P."/>
            <person name="Pepin K.H."/>
            <person name="Johnson M."/>
            <person name="Thiruvilangam P."/>
            <person name="Bhonagiri V."/>
            <person name="Nash W.E."/>
            <person name="Mardis E.R."/>
            <person name="Wilson R.K."/>
        </authorList>
    </citation>
    <scope>NUCLEOTIDE SEQUENCE [LARGE SCALE GENOMIC DNA]</scope>
    <source>
        <strain evidence="1 2">DSM 13275</strain>
    </source>
</reference>
<gene>
    <name evidence="1" type="ORF">CLOHIR_00004</name>
</gene>
<dbReference type="PANTHER" id="PTHR37804:SF1">
    <property type="entry name" value="CDAA REGULATORY PROTEIN CDAR"/>
    <property type="match status" value="1"/>
</dbReference>
<dbReference type="HOGENOM" id="CLU_039811_4_1_9"/>
<reference evidence="1 2" key="2">
    <citation type="submission" date="2008-10" db="EMBL/GenBank/DDBJ databases">
        <title>Draft genome sequence of Clostridium hiranonis (DSM 13275).</title>
        <authorList>
            <person name="Sudarsanam P."/>
            <person name="Ley R."/>
            <person name="Guruge J."/>
            <person name="Turnbaugh P.J."/>
            <person name="Mahowald M."/>
            <person name="Liep D."/>
            <person name="Gordon J."/>
        </authorList>
    </citation>
    <scope>NUCLEOTIDE SEQUENCE [LARGE SCALE GENOMIC DNA]</scope>
    <source>
        <strain evidence="1 2">DSM 13275</strain>
    </source>
</reference>
<dbReference type="EMBL" id="ABWP01000001">
    <property type="protein sequence ID" value="EEA86330.1"/>
    <property type="molecule type" value="Genomic_DNA"/>
</dbReference>
<dbReference type="STRING" id="500633.CLOHIR_00004"/>
<proteinExistence type="predicted"/>
<dbReference type="RefSeq" id="WP_006438922.1">
    <property type="nucleotide sequence ID" value="NZ_DS995354.1"/>
</dbReference>
<dbReference type="InterPro" id="IPR053154">
    <property type="entry name" value="c-di-AMP_regulator"/>
</dbReference>
<sequence length="299" mass="34121">MMRLKNNTKVKLIALFSAIALWMYVIAIVDPEDTKLIEDIPVTVSNLDELEEKDLVIYPDESLLSSMNISGKLSNVKNIDKDDIKVYGEIDNPIEGKNEVYLRANMSERVSHEFTQSTIIVNLEKKINKNLKININVSDEDKENIDSITPENDYATISGPRTQMNKVKNVVGKIDSLKDNTQKELTKKVRLIALDENGKEVKGVEIENPYVYLKIKMLDSKEVPIKVVFNTEEDLITYKLSEESVTITGKVDTLKNIQYVETETINIEDLKNKKTIEVNLVMPNDVKCEKNKIRVSLDR</sequence>
<organism evidence="1 2">
    <name type="scientific">Peptacetobacter hiranonis (strain DSM 13275 / JCM 10541 / KCTC 15199 / TO-931)</name>
    <name type="common">Clostridium hiranonis</name>
    <dbReference type="NCBI Taxonomy" id="500633"/>
    <lineage>
        <taxon>Bacteria</taxon>
        <taxon>Bacillati</taxon>
        <taxon>Bacillota</taxon>
        <taxon>Clostridia</taxon>
        <taxon>Peptostreptococcales</taxon>
        <taxon>Peptostreptococcaceae</taxon>
        <taxon>Peptacetobacter</taxon>
    </lineage>
</organism>
<comment type="caution">
    <text evidence="1">The sequence shown here is derived from an EMBL/GenBank/DDBJ whole genome shotgun (WGS) entry which is preliminary data.</text>
</comment>
<keyword evidence="2" id="KW-1185">Reference proteome</keyword>
<dbReference type="OrthoDB" id="2111604at2"/>
<dbReference type="Proteomes" id="UP000003178">
    <property type="component" value="Unassembled WGS sequence"/>
</dbReference>
<dbReference type="Gene3D" id="2.170.120.40">
    <property type="entry name" value="YbbR-like domain"/>
    <property type="match status" value="2"/>
</dbReference>
<dbReference type="PANTHER" id="PTHR37804">
    <property type="entry name" value="CDAA REGULATORY PROTEIN CDAR"/>
    <property type="match status" value="1"/>
</dbReference>
<dbReference type="AlphaFoldDB" id="B6FVV7"/>
<dbReference type="eggNOG" id="COG4856">
    <property type="taxonomic scope" value="Bacteria"/>
</dbReference>
<protein>
    <submittedName>
        <fullName evidence="1">YbbR-like protein</fullName>
    </submittedName>
</protein>